<dbReference type="EMBL" id="JARBJD010000568">
    <property type="protein sequence ID" value="KAK2940998.1"/>
    <property type="molecule type" value="Genomic_DNA"/>
</dbReference>
<evidence type="ECO:0000313" key="2">
    <source>
        <dbReference type="EMBL" id="KAK2940998.1"/>
    </source>
</evidence>
<sequence length="781" mass="88847">MQRPRVRNESAAKCFTFYLKPLGGNNAGFDSVLLFFKVHKERDGLKIDDLCVMFIQSTLAKEHPISDTGANLMFLWLALLCAVYGLNQQHIHPFFFFLEAAGSQETEQEQGQVTEQKQGQVTDREQGQGTAREQRHIQRITFDPVFVFNLLTPSADSDDIQSEVKGIDLGFPQVKGRIPISRKTLDEFDMLDVVMVGVEKQIEPPYYVKPTPNEQEQATLRFEVSHTRPIPNIFTYFPRRPNGPRPSQLFVETRKDVTFGHEDAKNIVKKEFKNPTSHLLTSVRLIRVWGDKQRIGFGKNKRNKVLSMGVQHPPHRDLHLLWEKKIIPLAQIHLPMNIFPKQTLSLGTRKILTPFEIRGILSLIGKKHRKKRKPMIKHWINEGQPLTQADSEPILSDEGAFSLLVDSNLRSLGTRIPTLRSLNMYELQSLVSFVSGTLTLISDTLRKCECLLESQDESSEDESDESDDDSDKSEDESDESEDDSDKSEDATSTVLTGDGTAITDSMVSHQVEPRQLNEMKKCLKTSLSVASRHLKHVLEHKLLGTRTNVSDADVKIVVEGMKTNPLLPWWCRRHIIPFVTVVPDDCKKLVKRLTKKDKKLKRKDREICITVLLIHAPIEESEKKRLIALINKHFQETDQRTLTSLINQNSLSQKGVNKWNNALTCLEEIETLDSPEKKKALDELPRSVLIDYLQKPRGMRGDKSTILPLIEQAQLPEKDKDTLLSLVDGKPRFTFSRRKEIATLCCPTFPSESEDSLVKTIGVSKLDETNKKDSEKLCDGP</sequence>
<accession>A0ABQ9WNV3</accession>
<organism evidence="2 3">
    <name type="scientific">Blattamonas nauphoetae</name>
    <dbReference type="NCBI Taxonomy" id="2049346"/>
    <lineage>
        <taxon>Eukaryota</taxon>
        <taxon>Metamonada</taxon>
        <taxon>Preaxostyla</taxon>
        <taxon>Oxymonadida</taxon>
        <taxon>Blattamonas</taxon>
    </lineage>
</organism>
<feature type="compositionally biased region" description="Acidic residues" evidence="1">
    <location>
        <begin position="454"/>
        <end position="486"/>
    </location>
</feature>
<gene>
    <name evidence="2" type="ORF">BLNAU_24092</name>
</gene>
<protein>
    <submittedName>
        <fullName evidence="2">Uncharacterized protein</fullName>
    </submittedName>
</protein>
<dbReference type="Proteomes" id="UP001281761">
    <property type="component" value="Unassembled WGS sequence"/>
</dbReference>
<feature type="region of interest" description="Disordered" evidence="1">
    <location>
        <begin position="453"/>
        <end position="504"/>
    </location>
</feature>
<name>A0ABQ9WNV3_9EUKA</name>
<evidence type="ECO:0000313" key="3">
    <source>
        <dbReference type="Proteomes" id="UP001281761"/>
    </source>
</evidence>
<comment type="caution">
    <text evidence="2">The sequence shown here is derived from an EMBL/GenBank/DDBJ whole genome shotgun (WGS) entry which is preliminary data.</text>
</comment>
<proteinExistence type="predicted"/>
<feature type="compositionally biased region" description="Basic and acidic residues" evidence="1">
    <location>
        <begin position="122"/>
        <end position="134"/>
    </location>
</feature>
<feature type="compositionally biased region" description="Low complexity" evidence="1">
    <location>
        <begin position="109"/>
        <end position="121"/>
    </location>
</feature>
<reference evidence="2 3" key="1">
    <citation type="journal article" date="2022" name="bioRxiv">
        <title>Genomics of Preaxostyla Flagellates Illuminates Evolutionary Transitions and the Path Towards Mitochondrial Loss.</title>
        <authorList>
            <person name="Novak L.V.F."/>
            <person name="Treitli S.C."/>
            <person name="Pyrih J."/>
            <person name="Halakuc P."/>
            <person name="Pipaliya S.V."/>
            <person name="Vacek V."/>
            <person name="Brzon O."/>
            <person name="Soukal P."/>
            <person name="Eme L."/>
            <person name="Dacks J.B."/>
            <person name="Karnkowska A."/>
            <person name="Elias M."/>
            <person name="Hampl V."/>
        </authorList>
    </citation>
    <scope>NUCLEOTIDE SEQUENCE [LARGE SCALE GENOMIC DNA]</scope>
    <source>
        <strain evidence="2">NAU3</strain>
        <tissue evidence="2">Gut</tissue>
    </source>
</reference>
<evidence type="ECO:0000256" key="1">
    <source>
        <dbReference type="SAM" id="MobiDB-lite"/>
    </source>
</evidence>
<feature type="region of interest" description="Disordered" evidence="1">
    <location>
        <begin position="107"/>
        <end position="134"/>
    </location>
</feature>
<keyword evidence="3" id="KW-1185">Reference proteome</keyword>